<name>A0A8T2BWJ1_ARASU</name>
<accession>A0A8T2BWJ1</accession>
<proteinExistence type="predicted"/>
<dbReference type="Proteomes" id="UP000694251">
    <property type="component" value="Chromosome 7"/>
</dbReference>
<evidence type="ECO:0000256" key="1">
    <source>
        <dbReference type="SAM" id="SignalP"/>
    </source>
</evidence>
<keyword evidence="3" id="KW-1185">Reference proteome</keyword>
<dbReference type="EMBL" id="JAEFBJ010000007">
    <property type="protein sequence ID" value="KAG7590630.1"/>
    <property type="molecule type" value="Genomic_DNA"/>
</dbReference>
<feature type="chain" id="PRO_5035891828" description="Secreted protein" evidence="1">
    <location>
        <begin position="17"/>
        <end position="94"/>
    </location>
</feature>
<feature type="signal peptide" evidence="1">
    <location>
        <begin position="1"/>
        <end position="16"/>
    </location>
</feature>
<evidence type="ECO:0000313" key="2">
    <source>
        <dbReference type="EMBL" id="KAG7590630.1"/>
    </source>
</evidence>
<keyword evidence="1" id="KW-0732">Signal</keyword>
<dbReference type="AlphaFoldDB" id="A0A8T2BWJ1"/>
<evidence type="ECO:0008006" key="4">
    <source>
        <dbReference type="Google" id="ProtNLM"/>
    </source>
</evidence>
<sequence length="94" mass="10750">MSWLLVTVMRMSVISSFQQCEGLRLAEETSVYLITVSVLPTKHVTTRWVGLIPGVNYSDLRCRESQEQVFHSTDIDGDSYMRDDFKSTKAEIIC</sequence>
<gene>
    <name evidence="2" type="ORF">ISN44_As07g027680</name>
</gene>
<comment type="caution">
    <text evidence="2">The sequence shown here is derived from an EMBL/GenBank/DDBJ whole genome shotgun (WGS) entry which is preliminary data.</text>
</comment>
<organism evidence="2 3">
    <name type="scientific">Arabidopsis suecica</name>
    <name type="common">Swedish thale-cress</name>
    <name type="synonym">Cardaminopsis suecica</name>
    <dbReference type="NCBI Taxonomy" id="45249"/>
    <lineage>
        <taxon>Eukaryota</taxon>
        <taxon>Viridiplantae</taxon>
        <taxon>Streptophyta</taxon>
        <taxon>Embryophyta</taxon>
        <taxon>Tracheophyta</taxon>
        <taxon>Spermatophyta</taxon>
        <taxon>Magnoliopsida</taxon>
        <taxon>eudicotyledons</taxon>
        <taxon>Gunneridae</taxon>
        <taxon>Pentapetalae</taxon>
        <taxon>rosids</taxon>
        <taxon>malvids</taxon>
        <taxon>Brassicales</taxon>
        <taxon>Brassicaceae</taxon>
        <taxon>Camelineae</taxon>
        <taxon>Arabidopsis</taxon>
    </lineage>
</organism>
<protein>
    <recommendedName>
        <fullName evidence="4">Secreted protein</fullName>
    </recommendedName>
</protein>
<evidence type="ECO:0000313" key="3">
    <source>
        <dbReference type="Proteomes" id="UP000694251"/>
    </source>
</evidence>
<reference evidence="2 3" key="1">
    <citation type="submission" date="2020-12" db="EMBL/GenBank/DDBJ databases">
        <title>Concerted genomic and epigenomic changes stabilize Arabidopsis allopolyploids.</title>
        <authorList>
            <person name="Chen Z."/>
        </authorList>
    </citation>
    <scope>NUCLEOTIDE SEQUENCE [LARGE SCALE GENOMIC DNA]</scope>
    <source>
        <strain evidence="2">As9502</strain>
        <tissue evidence="2">Leaf</tissue>
    </source>
</reference>